<keyword evidence="3" id="KW-1185">Reference proteome</keyword>
<dbReference type="OrthoDB" id="9804723at2"/>
<dbReference type="SUPFAM" id="SSF53474">
    <property type="entry name" value="alpha/beta-Hydrolases"/>
    <property type="match status" value="1"/>
</dbReference>
<dbReference type="EMBL" id="QRGP01000001">
    <property type="protein sequence ID" value="RDV06764.1"/>
    <property type="molecule type" value="Genomic_DNA"/>
</dbReference>
<evidence type="ECO:0000313" key="2">
    <source>
        <dbReference type="EMBL" id="RDV06764.1"/>
    </source>
</evidence>
<keyword evidence="2" id="KW-0378">Hydrolase</keyword>
<dbReference type="Gene3D" id="3.40.50.1820">
    <property type="entry name" value="alpha/beta hydrolase"/>
    <property type="match status" value="1"/>
</dbReference>
<evidence type="ECO:0000259" key="1">
    <source>
        <dbReference type="Pfam" id="PF00561"/>
    </source>
</evidence>
<accession>A0A371BGP2</accession>
<feature type="domain" description="AB hydrolase-1" evidence="1">
    <location>
        <begin position="24"/>
        <end position="121"/>
    </location>
</feature>
<dbReference type="Pfam" id="PF00561">
    <property type="entry name" value="Abhydrolase_1"/>
    <property type="match status" value="1"/>
</dbReference>
<name>A0A371BGP2_9SPHN</name>
<dbReference type="InterPro" id="IPR029058">
    <property type="entry name" value="AB_hydrolase_fold"/>
</dbReference>
<dbReference type="InterPro" id="IPR000073">
    <property type="entry name" value="AB_hydrolase_1"/>
</dbReference>
<dbReference type="AlphaFoldDB" id="A0A371BGP2"/>
<dbReference type="RefSeq" id="WP_115548310.1">
    <property type="nucleotide sequence ID" value="NZ_QRGP01000001.1"/>
</dbReference>
<evidence type="ECO:0000313" key="3">
    <source>
        <dbReference type="Proteomes" id="UP000263833"/>
    </source>
</evidence>
<organism evidence="2 3">
    <name type="scientific">Sphingorhabdus pulchriflava</name>
    <dbReference type="NCBI Taxonomy" id="2292257"/>
    <lineage>
        <taxon>Bacteria</taxon>
        <taxon>Pseudomonadati</taxon>
        <taxon>Pseudomonadota</taxon>
        <taxon>Alphaproteobacteria</taxon>
        <taxon>Sphingomonadales</taxon>
        <taxon>Sphingomonadaceae</taxon>
        <taxon>Sphingorhabdus</taxon>
    </lineage>
</organism>
<reference evidence="3" key="1">
    <citation type="submission" date="2018-08" db="EMBL/GenBank/DDBJ databases">
        <authorList>
            <person name="Kim S.-J."/>
            <person name="Jung G.-Y."/>
        </authorList>
    </citation>
    <scope>NUCLEOTIDE SEQUENCE [LARGE SCALE GENOMIC DNA]</scope>
    <source>
        <strain evidence="3">GY_G</strain>
    </source>
</reference>
<protein>
    <submittedName>
        <fullName evidence="2">Alpha/beta fold hydrolase</fullName>
    </submittedName>
</protein>
<dbReference type="InterPro" id="IPR050228">
    <property type="entry name" value="Carboxylesterase_BioH"/>
</dbReference>
<proteinExistence type="predicted"/>
<dbReference type="PANTHER" id="PTHR43194:SF2">
    <property type="entry name" value="PEROXISOMAL MEMBRANE PROTEIN LPX1"/>
    <property type="match status" value="1"/>
</dbReference>
<comment type="caution">
    <text evidence="2">The sequence shown here is derived from an EMBL/GenBank/DDBJ whole genome shotgun (WGS) entry which is preliminary data.</text>
</comment>
<dbReference type="PANTHER" id="PTHR43194">
    <property type="entry name" value="HYDROLASE ALPHA/BETA FOLD FAMILY"/>
    <property type="match status" value="1"/>
</dbReference>
<dbReference type="GO" id="GO:0016787">
    <property type="term" value="F:hydrolase activity"/>
    <property type="evidence" value="ECO:0007669"/>
    <property type="project" value="UniProtKB-KW"/>
</dbReference>
<dbReference type="Proteomes" id="UP000263833">
    <property type="component" value="Unassembled WGS sequence"/>
</dbReference>
<sequence>MQNWTFKTTDGIALHVREIGAGRPLILLHGYFSEADTNWIKYGHAAVLAEAGFRVIMPDLRAHGLSDKPHDPIHYPKDILANDQFALIDHLGLGDFDLGGYSLGGRTVARMLAKGCTPRRVVISGMGLEGLSDTGKRAGHFRHVLENLGKHERGSPAFMAEAFLKTTGGDPVALLRILDTFVDTPEDVLRSFDFPIGVICGDADSDNGSAAALAELVPRGQLITVPGNHMSAVIKAELGLAIRDFLLEEGI</sequence>
<gene>
    <name evidence="2" type="ORF">DXH95_05000</name>
</gene>